<evidence type="ECO:0000313" key="3">
    <source>
        <dbReference type="Proteomes" id="UP000248745"/>
    </source>
</evidence>
<reference evidence="2 3" key="1">
    <citation type="submission" date="2018-06" db="EMBL/GenBank/DDBJ databases">
        <title>Mucibacter soli gen. nov., sp. nov., a new member of the family Chitinophagaceae producing mucin.</title>
        <authorList>
            <person name="Kim M.-K."/>
            <person name="Park S."/>
            <person name="Kim T.-S."/>
            <person name="Joung Y."/>
            <person name="Han J.-H."/>
            <person name="Kim S.B."/>
        </authorList>
    </citation>
    <scope>NUCLEOTIDE SEQUENCE [LARGE SCALE GENOMIC DNA]</scope>
    <source>
        <strain evidence="2 3">R1-15</strain>
    </source>
</reference>
<dbReference type="InterPro" id="IPR036390">
    <property type="entry name" value="WH_DNA-bd_sf"/>
</dbReference>
<dbReference type="PANTHER" id="PTHR39515">
    <property type="entry name" value="CONSERVED PROTEIN"/>
    <property type="match status" value="1"/>
</dbReference>
<dbReference type="AlphaFoldDB" id="A0A2W2BWL2"/>
<gene>
    <name evidence="2" type="ORF">DN068_15045</name>
</gene>
<name>A0A2W2BWL2_9BACT</name>
<dbReference type="PANTHER" id="PTHR39515:SF2">
    <property type="entry name" value="HTH-TYPE TRANSCRIPTIONAL REGULATOR RV0880"/>
    <property type="match status" value="1"/>
</dbReference>
<dbReference type="GO" id="GO:0003700">
    <property type="term" value="F:DNA-binding transcription factor activity"/>
    <property type="evidence" value="ECO:0007669"/>
    <property type="project" value="InterPro"/>
</dbReference>
<evidence type="ECO:0000259" key="1">
    <source>
        <dbReference type="PROSITE" id="PS50995"/>
    </source>
</evidence>
<dbReference type="EMBL" id="QKTW01000019">
    <property type="protein sequence ID" value="PZF72243.1"/>
    <property type="molecule type" value="Genomic_DNA"/>
</dbReference>
<dbReference type="Gene3D" id="1.10.10.10">
    <property type="entry name" value="Winged helix-like DNA-binding domain superfamily/Winged helix DNA-binding domain"/>
    <property type="match status" value="1"/>
</dbReference>
<feature type="domain" description="HTH marR-type" evidence="1">
    <location>
        <begin position="6"/>
        <end position="141"/>
    </location>
</feature>
<dbReference type="SUPFAM" id="SSF46785">
    <property type="entry name" value="Winged helix' DNA-binding domain"/>
    <property type="match status" value="1"/>
</dbReference>
<dbReference type="InterPro" id="IPR052526">
    <property type="entry name" value="HTH-type_Bedaq_tolerance"/>
</dbReference>
<comment type="caution">
    <text evidence="2">The sequence shown here is derived from an EMBL/GenBank/DDBJ whole genome shotgun (WGS) entry which is preliminary data.</text>
</comment>
<proteinExistence type="predicted"/>
<sequence>MASKTDKAVAYGIRELVSRMHKRLRRQVNTPDQISLTEVNVVSVLMHSQEPVSPSELCAQLNISSQFMSQILNRLDSIGFLVRKPSPADKRKVLISLSKTGFAKIDEMRQQKEEWLANLIAEHFDAEQKKVIQKALDLLSNLPDL</sequence>
<dbReference type="InterPro" id="IPR036388">
    <property type="entry name" value="WH-like_DNA-bd_sf"/>
</dbReference>
<dbReference type="SMART" id="SM00347">
    <property type="entry name" value="HTH_MARR"/>
    <property type="match status" value="1"/>
</dbReference>
<accession>A0A2W2BWL2</accession>
<organism evidence="2 3">
    <name type="scientific">Taibaiella soli</name>
    <dbReference type="NCBI Taxonomy" id="1649169"/>
    <lineage>
        <taxon>Bacteria</taxon>
        <taxon>Pseudomonadati</taxon>
        <taxon>Bacteroidota</taxon>
        <taxon>Chitinophagia</taxon>
        <taxon>Chitinophagales</taxon>
        <taxon>Chitinophagaceae</taxon>
        <taxon>Taibaiella</taxon>
    </lineage>
</organism>
<protein>
    <recommendedName>
        <fullName evidence="1">HTH marR-type domain-containing protein</fullName>
    </recommendedName>
</protein>
<dbReference type="PROSITE" id="PS50995">
    <property type="entry name" value="HTH_MARR_2"/>
    <property type="match status" value="1"/>
</dbReference>
<dbReference type="Pfam" id="PF12802">
    <property type="entry name" value="MarR_2"/>
    <property type="match status" value="1"/>
</dbReference>
<dbReference type="RefSeq" id="WP_110999754.1">
    <property type="nucleotide sequence ID" value="NZ_QKTW01000019.1"/>
</dbReference>
<dbReference type="Proteomes" id="UP000248745">
    <property type="component" value="Unassembled WGS sequence"/>
</dbReference>
<evidence type="ECO:0000313" key="2">
    <source>
        <dbReference type="EMBL" id="PZF72243.1"/>
    </source>
</evidence>
<dbReference type="OrthoDB" id="9804055at2"/>
<keyword evidence="3" id="KW-1185">Reference proteome</keyword>
<dbReference type="InterPro" id="IPR000835">
    <property type="entry name" value="HTH_MarR-typ"/>
</dbReference>